<dbReference type="AlphaFoldDB" id="X1G8E0"/>
<proteinExistence type="predicted"/>
<evidence type="ECO:0000313" key="1">
    <source>
        <dbReference type="EMBL" id="GAH41080.1"/>
    </source>
</evidence>
<name>X1G8E0_9ZZZZ</name>
<gene>
    <name evidence="1" type="ORF">S03H2_18755</name>
</gene>
<reference evidence="1" key="1">
    <citation type="journal article" date="2014" name="Front. Microbiol.">
        <title>High frequency of phylogenetically diverse reductive dehalogenase-homologous genes in deep subseafloor sedimentary metagenomes.</title>
        <authorList>
            <person name="Kawai M."/>
            <person name="Futagami T."/>
            <person name="Toyoda A."/>
            <person name="Takaki Y."/>
            <person name="Nishi S."/>
            <person name="Hori S."/>
            <person name="Arai W."/>
            <person name="Tsubouchi T."/>
            <person name="Morono Y."/>
            <person name="Uchiyama I."/>
            <person name="Ito T."/>
            <person name="Fujiyama A."/>
            <person name="Inagaki F."/>
            <person name="Takami H."/>
        </authorList>
    </citation>
    <scope>NUCLEOTIDE SEQUENCE</scope>
    <source>
        <strain evidence="1">Expedition CK06-06</strain>
    </source>
</reference>
<dbReference type="EMBL" id="BARU01009747">
    <property type="protein sequence ID" value="GAH41080.1"/>
    <property type="molecule type" value="Genomic_DNA"/>
</dbReference>
<sequence length="59" mass="6768">VNFNPKMISGEAVKLTDKKIGYTIFNGRWRIEEIVIYFDIDPETGAIKPRTQIGCVFYA</sequence>
<protein>
    <submittedName>
        <fullName evidence="1">Uncharacterized protein</fullName>
    </submittedName>
</protein>
<accession>X1G8E0</accession>
<organism evidence="1">
    <name type="scientific">marine sediment metagenome</name>
    <dbReference type="NCBI Taxonomy" id="412755"/>
    <lineage>
        <taxon>unclassified sequences</taxon>
        <taxon>metagenomes</taxon>
        <taxon>ecological metagenomes</taxon>
    </lineage>
</organism>
<comment type="caution">
    <text evidence="1">The sequence shown here is derived from an EMBL/GenBank/DDBJ whole genome shotgun (WGS) entry which is preliminary data.</text>
</comment>
<feature type="non-terminal residue" evidence="1">
    <location>
        <position position="1"/>
    </location>
</feature>